<dbReference type="InterPro" id="IPR000594">
    <property type="entry name" value="ThiF_NAD_FAD-bd"/>
</dbReference>
<feature type="domain" description="YcaO" evidence="1">
    <location>
        <begin position="432"/>
        <end position="731"/>
    </location>
</feature>
<gene>
    <name evidence="2" type="ORF">A4R35_01795</name>
</gene>
<reference evidence="2 3" key="1">
    <citation type="submission" date="2016-08" db="EMBL/GenBank/DDBJ databases">
        <title>Analysis of Carbohydrate Active Enzymes in Thermogemmatispora T81 Reveals Carbohydrate Degradation Ability.</title>
        <authorList>
            <person name="Tomazini A."/>
            <person name="Lal S."/>
            <person name="Stott M."/>
            <person name="Henrissat B."/>
            <person name="Polikarpov I."/>
            <person name="Sparling R."/>
            <person name="Levin D.B."/>
        </authorList>
    </citation>
    <scope>NUCLEOTIDE SEQUENCE [LARGE SCALE GENOMIC DNA]</scope>
    <source>
        <strain evidence="2 3">T81</strain>
    </source>
</reference>
<dbReference type="OrthoDB" id="2369163at2"/>
<dbReference type="PROSITE" id="PS51664">
    <property type="entry name" value="YCAO"/>
    <property type="match status" value="1"/>
</dbReference>
<dbReference type="EMBL" id="MCIF01000002">
    <property type="protein sequence ID" value="RAQ94245.1"/>
    <property type="molecule type" value="Genomic_DNA"/>
</dbReference>
<keyword evidence="3" id="KW-1185">Reference proteome</keyword>
<sequence>MRPRMRGDVFYFPTPEGVYLRNNQGAFHLRGKGLARLLDLLLPYLDGQHTLDEITQQAPGEQRALISKLIEMLTARGFIRDLTPDHPHQLSAAEQETYAAEIAFIEAFQDSSAWRFERYRQSRVLLIGSGLTLQALVQAALHSGLADISVLITGECPLDRQRLQEYLALRQTRDPLQQLHILEPLNWDDEQTVARTLAPFEAVLHLSDRPMLRRSALLNRLCYQQGKLFLSATILDTQAWLGPLVLPAPAPGGHEASRGCWECAWLRLLANLPPEMATTLDDFADHPETPLSYALAVPTAAVVANTLNFELFKYITEAGPLETSGHLLFIDLETLQSQRHPFNASAHCRCCRQAGPLTASYFRDLVRERSTGPVLSQEDFSRKAARLFDARLGLFSALDEHNYTQIPLNIARVDLAQPAPRLSRGETWRVFGAGSDFGAARRAATLRACECYAAWCYDPRRSLSGSAPELVGTAPEAFTCYTRSLEPSTSLDPQEDYLWAWELPGEQVALVPAATVFPLSTEEERLQLPPVGVAAGMSWSEALCRALFTYGCAALEQRLAQSREPFPQVEIEALTLSEAAQRYRHLLALQEIAIAVYDLSALLSDWGLLAFAFCCNEETWTYTCHVQVQAAIEEGLRLCLQHAQALRNSESDYALLPVTPLPSALRGETLIAPPYPPVEAWEQMLPALLAALQSQGRRALIVPLDHDAALTEALPYIVRIVLGKRRVDDGR</sequence>
<organism evidence="2 3">
    <name type="scientific">Thermogemmatispora tikiterensis</name>
    <dbReference type="NCBI Taxonomy" id="1825093"/>
    <lineage>
        <taxon>Bacteria</taxon>
        <taxon>Bacillati</taxon>
        <taxon>Chloroflexota</taxon>
        <taxon>Ktedonobacteria</taxon>
        <taxon>Thermogemmatisporales</taxon>
        <taxon>Thermogemmatisporaceae</taxon>
        <taxon>Thermogemmatispora</taxon>
    </lineage>
</organism>
<dbReference type="RefSeq" id="WP_146747085.1">
    <property type="nucleotide sequence ID" value="NZ_MCIF01000002.1"/>
</dbReference>
<evidence type="ECO:0000313" key="3">
    <source>
        <dbReference type="Proteomes" id="UP000248706"/>
    </source>
</evidence>
<evidence type="ECO:0000259" key="1">
    <source>
        <dbReference type="PROSITE" id="PS51664"/>
    </source>
</evidence>
<dbReference type="GO" id="GO:0008641">
    <property type="term" value="F:ubiquitin-like modifier activating enzyme activity"/>
    <property type="evidence" value="ECO:0007669"/>
    <property type="project" value="InterPro"/>
</dbReference>
<dbReference type="InterPro" id="IPR003776">
    <property type="entry name" value="YcaO-like_dom"/>
</dbReference>
<protein>
    <recommendedName>
        <fullName evidence="1">YcaO domain-containing protein</fullName>
    </recommendedName>
</protein>
<dbReference type="Pfam" id="PF02624">
    <property type="entry name" value="YcaO"/>
    <property type="match status" value="1"/>
</dbReference>
<accession>A0A328VIY9</accession>
<dbReference type="Pfam" id="PF00899">
    <property type="entry name" value="ThiF"/>
    <property type="match status" value="1"/>
</dbReference>
<proteinExistence type="predicted"/>
<dbReference type="InterPro" id="IPR022291">
    <property type="entry name" value="Bacteriocin_synth_cyclodeHase"/>
</dbReference>
<dbReference type="Proteomes" id="UP000248706">
    <property type="component" value="Unassembled WGS sequence"/>
</dbReference>
<name>A0A328VIY9_9CHLR</name>
<comment type="caution">
    <text evidence="2">The sequence shown here is derived from an EMBL/GenBank/DDBJ whole genome shotgun (WGS) entry which is preliminary data.</text>
</comment>
<dbReference type="SUPFAM" id="SSF69572">
    <property type="entry name" value="Activating enzymes of the ubiquitin-like proteins"/>
    <property type="match status" value="1"/>
</dbReference>
<evidence type="ECO:0000313" key="2">
    <source>
        <dbReference type="EMBL" id="RAQ94245.1"/>
    </source>
</evidence>
<dbReference type="AlphaFoldDB" id="A0A328VIY9"/>
<dbReference type="Gene3D" id="3.90.930.60">
    <property type="match status" value="1"/>
</dbReference>
<dbReference type="InterPro" id="IPR035985">
    <property type="entry name" value="Ubiquitin-activating_enz"/>
</dbReference>
<dbReference type="Gene3D" id="3.40.50.720">
    <property type="entry name" value="NAD(P)-binding Rossmann-like Domain"/>
    <property type="match status" value="1"/>
</dbReference>
<dbReference type="NCBIfam" id="TIGR03882">
    <property type="entry name" value="cyclo_dehyd_2"/>
    <property type="match status" value="1"/>
</dbReference>